<dbReference type="CDD" id="cd05259">
    <property type="entry name" value="PCBER_SDR_a"/>
    <property type="match status" value="1"/>
</dbReference>
<accession>A0A4R8RJ14</accession>
<organism evidence="4 5">
    <name type="scientific">Colletotrichum trifolii</name>
    <dbReference type="NCBI Taxonomy" id="5466"/>
    <lineage>
        <taxon>Eukaryota</taxon>
        <taxon>Fungi</taxon>
        <taxon>Dikarya</taxon>
        <taxon>Ascomycota</taxon>
        <taxon>Pezizomycotina</taxon>
        <taxon>Sordariomycetes</taxon>
        <taxon>Hypocreomycetidae</taxon>
        <taxon>Glomerellales</taxon>
        <taxon>Glomerellaceae</taxon>
        <taxon>Colletotrichum</taxon>
        <taxon>Colletotrichum orbiculare species complex</taxon>
    </lineage>
</organism>
<dbReference type="Gene3D" id="3.40.50.720">
    <property type="entry name" value="NAD(P)-binding Rossmann-like Domain"/>
    <property type="match status" value="1"/>
</dbReference>
<evidence type="ECO:0000256" key="1">
    <source>
        <dbReference type="ARBA" id="ARBA00022857"/>
    </source>
</evidence>
<proteinExistence type="predicted"/>
<dbReference type="InterPro" id="IPR045312">
    <property type="entry name" value="PCBER-like"/>
</dbReference>
<protein>
    <submittedName>
        <fullName evidence="4">Bifunctional pinoresinol-lariciresinol reductase 2</fullName>
    </submittedName>
</protein>
<dbReference type="InterPro" id="IPR036291">
    <property type="entry name" value="NAD(P)-bd_dom_sf"/>
</dbReference>
<evidence type="ECO:0000256" key="2">
    <source>
        <dbReference type="ARBA" id="ARBA00023002"/>
    </source>
</evidence>
<comment type="caution">
    <text evidence="4">The sequence shown here is derived from an EMBL/GenBank/DDBJ whole genome shotgun (WGS) entry which is preliminary data.</text>
</comment>
<dbReference type="PANTHER" id="PTHR47706">
    <property type="entry name" value="NMRA-LIKE FAMILY PROTEIN"/>
    <property type="match status" value="1"/>
</dbReference>
<dbReference type="STRING" id="5466.A0A4R8RJ14"/>
<dbReference type="AlphaFoldDB" id="A0A4R8RJ14"/>
<keyword evidence="1" id="KW-0521">NADP</keyword>
<dbReference type="Proteomes" id="UP000295703">
    <property type="component" value="Unassembled WGS sequence"/>
</dbReference>
<feature type="domain" description="NmrA-like" evidence="3">
    <location>
        <begin position="6"/>
        <end position="246"/>
    </location>
</feature>
<sequence>MSKPVETVAVIGATGRMGSEIVTALTNAGLTVTAIRRSESTTLPPLGMNSIKLNLNDKRALTEALKGQDVVISAAPDPIVFENQKPWIDAAIAAGVKRIFPSEFSTNLESPLAEGLPIVTDKVKTRRYIIEKTAKTGGKTTWTSINNGPFFEMVLGFGGLGPDFRTKTANYHNGGDNLCGASRMTDIAETISKILKDENGLYKEAENKPVYIHSAEVSEKQLTAMAEKVTGQKFEVQEFDVEQQFQEAKTKWEQGDGSVTLTFYRQMMYGKGYGGSERFQELSWNEKVGLKTMSEAEIEEVVREAAGQAGMI</sequence>
<gene>
    <name evidence="4" type="primary">PLR_Lu2</name>
    <name evidence="4" type="ORF">CTRI78_v003821</name>
</gene>
<keyword evidence="5" id="KW-1185">Reference proteome</keyword>
<dbReference type="Gene3D" id="3.90.25.10">
    <property type="entry name" value="UDP-galactose 4-epimerase, domain 1"/>
    <property type="match status" value="1"/>
</dbReference>
<reference evidence="4 5" key="1">
    <citation type="submission" date="2018-12" db="EMBL/GenBank/DDBJ databases">
        <title>Genome sequence and assembly of Colletotrichum trifolii.</title>
        <authorList>
            <person name="Gan P."/>
            <person name="Shirasu K."/>
        </authorList>
    </citation>
    <scope>NUCLEOTIDE SEQUENCE [LARGE SCALE GENOMIC DNA]</scope>
    <source>
        <strain evidence="4 5">543-2</strain>
    </source>
</reference>
<evidence type="ECO:0000313" key="5">
    <source>
        <dbReference type="Proteomes" id="UP000295703"/>
    </source>
</evidence>
<keyword evidence="2" id="KW-0560">Oxidoreductase</keyword>
<dbReference type="InterPro" id="IPR008030">
    <property type="entry name" value="NmrA-like"/>
</dbReference>
<dbReference type="GO" id="GO:0016491">
    <property type="term" value="F:oxidoreductase activity"/>
    <property type="evidence" value="ECO:0007669"/>
    <property type="project" value="UniProtKB-KW"/>
</dbReference>
<dbReference type="SUPFAM" id="SSF51735">
    <property type="entry name" value="NAD(P)-binding Rossmann-fold domains"/>
    <property type="match status" value="1"/>
</dbReference>
<dbReference type="PANTHER" id="PTHR47706:SF1">
    <property type="entry name" value="CIPA-LIKE, PUTATIVE (AFU_ORTHOLOGUE AFUA_1G12460)-RELATED"/>
    <property type="match status" value="1"/>
</dbReference>
<dbReference type="InterPro" id="IPR051609">
    <property type="entry name" value="NmrA/Isoflavone_reductase-like"/>
</dbReference>
<evidence type="ECO:0000313" key="4">
    <source>
        <dbReference type="EMBL" id="TDZ62094.1"/>
    </source>
</evidence>
<dbReference type="EMBL" id="RYZW01000025">
    <property type="protein sequence ID" value="TDZ62094.1"/>
    <property type="molecule type" value="Genomic_DNA"/>
</dbReference>
<name>A0A4R8RJ14_COLTR</name>
<evidence type="ECO:0000259" key="3">
    <source>
        <dbReference type="Pfam" id="PF05368"/>
    </source>
</evidence>
<dbReference type="Pfam" id="PF05368">
    <property type="entry name" value="NmrA"/>
    <property type="match status" value="1"/>
</dbReference>